<evidence type="ECO:0000313" key="8">
    <source>
        <dbReference type="Proteomes" id="UP000616608"/>
    </source>
</evidence>
<keyword evidence="3" id="KW-0813">Transport</keyword>
<evidence type="ECO:0000256" key="3">
    <source>
        <dbReference type="ARBA" id="ARBA00022448"/>
    </source>
</evidence>
<dbReference type="RefSeq" id="WP_188615302.1">
    <property type="nucleotide sequence ID" value="NZ_BMJT01000008.1"/>
</dbReference>
<evidence type="ECO:0000256" key="1">
    <source>
        <dbReference type="ARBA" id="ARBA00004193"/>
    </source>
</evidence>
<comment type="caution">
    <text evidence="7">The sequence shown here is derived from an EMBL/GenBank/DDBJ whole genome shotgun (WGS) entry which is preliminary data.</text>
</comment>
<dbReference type="GO" id="GO:1901678">
    <property type="term" value="P:iron coordination entity transport"/>
    <property type="evidence" value="ECO:0007669"/>
    <property type="project" value="UniProtKB-ARBA"/>
</dbReference>
<evidence type="ECO:0000256" key="5">
    <source>
        <dbReference type="SAM" id="SignalP"/>
    </source>
</evidence>
<dbReference type="PANTHER" id="PTHR30532">
    <property type="entry name" value="IRON III DICITRATE-BINDING PERIPLASMIC PROTEIN"/>
    <property type="match status" value="1"/>
</dbReference>
<evidence type="ECO:0000259" key="6">
    <source>
        <dbReference type="PROSITE" id="PS50983"/>
    </source>
</evidence>
<accession>A0A917G8M2</accession>
<feature type="chain" id="PRO_5039478510" evidence="5">
    <location>
        <begin position="23"/>
        <end position="332"/>
    </location>
</feature>
<dbReference type="Gene3D" id="3.40.50.1980">
    <property type="entry name" value="Nitrogenase molybdenum iron protein domain"/>
    <property type="match status" value="2"/>
</dbReference>
<evidence type="ECO:0000313" key="7">
    <source>
        <dbReference type="EMBL" id="GGG28580.1"/>
    </source>
</evidence>
<keyword evidence="4 5" id="KW-0732">Signal</keyword>
<dbReference type="Proteomes" id="UP000616608">
    <property type="component" value="Unassembled WGS sequence"/>
</dbReference>
<dbReference type="AlphaFoldDB" id="A0A917G8M2"/>
<dbReference type="PANTHER" id="PTHR30532:SF24">
    <property type="entry name" value="FERRIC ENTEROBACTIN-BINDING PERIPLASMIC PROTEIN FEPB"/>
    <property type="match status" value="1"/>
</dbReference>
<evidence type="ECO:0000256" key="2">
    <source>
        <dbReference type="ARBA" id="ARBA00008814"/>
    </source>
</evidence>
<dbReference type="InterPro" id="IPR002491">
    <property type="entry name" value="ABC_transptr_periplasmic_BD"/>
</dbReference>
<dbReference type="PROSITE" id="PS50983">
    <property type="entry name" value="FE_B12_PBP"/>
    <property type="match status" value="1"/>
</dbReference>
<feature type="signal peptide" evidence="5">
    <location>
        <begin position="1"/>
        <end position="22"/>
    </location>
</feature>
<dbReference type="SUPFAM" id="SSF53807">
    <property type="entry name" value="Helical backbone' metal receptor"/>
    <property type="match status" value="1"/>
</dbReference>
<evidence type="ECO:0000256" key="4">
    <source>
        <dbReference type="ARBA" id="ARBA00022729"/>
    </source>
</evidence>
<keyword evidence="8" id="KW-1185">Reference proteome</keyword>
<dbReference type="InterPro" id="IPR051313">
    <property type="entry name" value="Bact_iron-sidero_bind"/>
</dbReference>
<dbReference type="EMBL" id="BMJT01000008">
    <property type="protein sequence ID" value="GGG28580.1"/>
    <property type="molecule type" value="Genomic_DNA"/>
</dbReference>
<dbReference type="Pfam" id="PF01497">
    <property type="entry name" value="Peripla_BP_2"/>
    <property type="match status" value="1"/>
</dbReference>
<organism evidence="7 8">
    <name type="scientific">Lysinibacillus alkalisoli</name>
    <dbReference type="NCBI Taxonomy" id="1911548"/>
    <lineage>
        <taxon>Bacteria</taxon>
        <taxon>Bacillati</taxon>
        <taxon>Bacillota</taxon>
        <taxon>Bacilli</taxon>
        <taxon>Bacillales</taxon>
        <taxon>Bacillaceae</taxon>
        <taxon>Lysinibacillus</taxon>
    </lineage>
</organism>
<reference evidence="7" key="2">
    <citation type="submission" date="2020-09" db="EMBL/GenBank/DDBJ databases">
        <authorList>
            <person name="Sun Q."/>
            <person name="Zhou Y."/>
        </authorList>
    </citation>
    <scope>NUCLEOTIDE SEQUENCE</scope>
    <source>
        <strain evidence="7">CGMCC 1.15760</strain>
    </source>
</reference>
<reference evidence="7" key="1">
    <citation type="journal article" date="2014" name="Int. J. Syst. Evol. Microbiol.">
        <title>Complete genome sequence of Corynebacterium casei LMG S-19264T (=DSM 44701T), isolated from a smear-ripened cheese.</title>
        <authorList>
            <consortium name="US DOE Joint Genome Institute (JGI-PGF)"/>
            <person name="Walter F."/>
            <person name="Albersmeier A."/>
            <person name="Kalinowski J."/>
            <person name="Ruckert C."/>
        </authorList>
    </citation>
    <scope>NUCLEOTIDE SEQUENCE</scope>
    <source>
        <strain evidence="7">CGMCC 1.15760</strain>
    </source>
</reference>
<name>A0A917G8M2_9BACI</name>
<dbReference type="GO" id="GO:0030288">
    <property type="term" value="C:outer membrane-bounded periplasmic space"/>
    <property type="evidence" value="ECO:0007669"/>
    <property type="project" value="TreeGrafter"/>
</dbReference>
<proteinExistence type="inferred from homology"/>
<gene>
    <name evidence="7" type="ORF">GCM10007425_23990</name>
</gene>
<sequence>MFKHKGFLMCVLLLMVVLTGCGKEAVKDKEEQVNETTEQKKATATSIETAEWPRTYTDGLGKEIVIEQQPERLASLWFFYPEILAALDETPVGTTEKEFLSTLSYLEGKLDTTEELGEKTAPDIEKLLSTQPDIILATEHQQKIYDALVKVAPVVTLNSADIFNDWQYGLREVAKVIGKEDKAEAVIEQMMSDISIGRTDLAKFKEESIALIVSWDGKTFNVLGEDSPIYTLAFDKERGLGLTPDDGFTGTSDEFASFEGISSITADHIFLIGDITKKDKLIQDIEESQVWNNLNAVQKDNVYMMDTSALTAGPLAIQYALDNMITALQNTK</sequence>
<comment type="subcellular location">
    <subcellularLocation>
        <location evidence="1">Cell membrane</location>
        <topology evidence="1">Lipid-anchor</topology>
    </subcellularLocation>
</comment>
<comment type="similarity">
    <text evidence="2">Belongs to the bacterial solute-binding protein 8 family.</text>
</comment>
<protein>
    <submittedName>
        <fullName evidence="7">ABC transporter substrate-binding protein</fullName>
    </submittedName>
</protein>
<dbReference type="GO" id="GO:0005886">
    <property type="term" value="C:plasma membrane"/>
    <property type="evidence" value="ECO:0007669"/>
    <property type="project" value="UniProtKB-SubCell"/>
</dbReference>
<feature type="domain" description="Fe/B12 periplasmic-binding" evidence="6">
    <location>
        <begin position="72"/>
        <end position="332"/>
    </location>
</feature>
<dbReference type="PROSITE" id="PS51257">
    <property type="entry name" value="PROKAR_LIPOPROTEIN"/>
    <property type="match status" value="1"/>
</dbReference>